<protein>
    <submittedName>
        <fullName evidence="2">Uncharacterized protein</fullName>
    </submittedName>
</protein>
<reference evidence="2 3" key="1">
    <citation type="submission" date="2024-10" db="EMBL/GenBank/DDBJ databases">
        <title>Updated reference genomes for cyclostephanoid diatoms.</title>
        <authorList>
            <person name="Roberts W.R."/>
            <person name="Alverson A.J."/>
        </authorList>
    </citation>
    <scope>NUCLEOTIDE SEQUENCE [LARGE SCALE GENOMIC DNA]</scope>
    <source>
        <strain evidence="2 3">AJA232-27</strain>
    </source>
</reference>
<dbReference type="AlphaFoldDB" id="A0ABD3MMI8"/>
<dbReference type="EMBL" id="JALLBG020000126">
    <property type="protein sequence ID" value="KAL3763176.1"/>
    <property type="molecule type" value="Genomic_DNA"/>
</dbReference>
<comment type="caution">
    <text evidence="2">The sequence shown here is derived from an EMBL/GenBank/DDBJ whole genome shotgun (WGS) entry which is preliminary data.</text>
</comment>
<gene>
    <name evidence="2" type="ORF">ACHAWU_006201</name>
</gene>
<feature type="region of interest" description="Disordered" evidence="1">
    <location>
        <begin position="15"/>
        <end position="52"/>
    </location>
</feature>
<accession>A0ABD3MMI8</accession>
<name>A0ABD3MMI8_9STRA</name>
<organism evidence="2 3">
    <name type="scientific">Discostella pseudostelligera</name>
    <dbReference type="NCBI Taxonomy" id="259834"/>
    <lineage>
        <taxon>Eukaryota</taxon>
        <taxon>Sar</taxon>
        <taxon>Stramenopiles</taxon>
        <taxon>Ochrophyta</taxon>
        <taxon>Bacillariophyta</taxon>
        <taxon>Coscinodiscophyceae</taxon>
        <taxon>Thalassiosirophycidae</taxon>
        <taxon>Stephanodiscales</taxon>
        <taxon>Stephanodiscaceae</taxon>
        <taxon>Discostella</taxon>
    </lineage>
</organism>
<evidence type="ECO:0000256" key="1">
    <source>
        <dbReference type="SAM" id="MobiDB-lite"/>
    </source>
</evidence>
<evidence type="ECO:0000313" key="3">
    <source>
        <dbReference type="Proteomes" id="UP001530293"/>
    </source>
</evidence>
<evidence type="ECO:0000313" key="2">
    <source>
        <dbReference type="EMBL" id="KAL3763176.1"/>
    </source>
</evidence>
<sequence length="229" mass="24919">MSCVKNNDIIQSPTLLSQPLPACPPKGGRPTNRYKSSLEKRKNNPVKGGGQSKSCGFCKQSGHQLNKCWSLNTYGARLTAKECTDLAQLAFSIDAYVTETLPPTRQNDTVFESIPNKTCCVVIHQRYAKTVSSTEINGHRDFLFECTLLAIGAKLVELPMVTSGGTFLTPLTKSLFTVSAICQYSYSAGKSKHLISQLKRIYSSSTVGGGWVTLDCHCATSVQKGRKEG</sequence>
<dbReference type="Proteomes" id="UP001530293">
    <property type="component" value="Unassembled WGS sequence"/>
</dbReference>
<proteinExistence type="predicted"/>
<keyword evidence="3" id="KW-1185">Reference proteome</keyword>